<feature type="transmembrane region" description="Helical" evidence="1">
    <location>
        <begin position="43"/>
        <end position="65"/>
    </location>
</feature>
<gene>
    <name evidence="2" type="ORF">E5139_16370</name>
</gene>
<dbReference type="KEGG" id="halz:E5139_16370"/>
<evidence type="ECO:0000256" key="1">
    <source>
        <dbReference type="SAM" id="Phobius"/>
    </source>
</evidence>
<sequence length="143" mass="14692">MGRLSTSTQSVAFLVIFAASLIIGFFVAMAVDVLGLSLGPAQTSLAGAITSVVLVSATLVALYGIPPWRSERPTPDVDIDEFETAAGSTAATDEATETPQSITCPNCGTEFDPSAASVGDRCEACGDGYLTRAGDRVVLDDAE</sequence>
<keyword evidence="1" id="KW-0472">Membrane</keyword>
<protein>
    <submittedName>
        <fullName evidence="2">Uncharacterized protein</fullName>
    </submittedName>
</protein>
<dbReference type="RefSeq" id="WP_012807471.1">
    <property type="nucleotide sequence ID" value="NZ_CP039376.1"/>
</dbReference>
<dbReference type="GeneID" id="8409376"/>
<name>A0A4D6KMC0_9EURY</name>
<geneLocation type="plasmid" evidence="2">
    <name>unnamed1</name>
</geneLocation>
<evidence type="ECO:0000313" key="3">
    <source>
        <dbReference type="Proteomes" id="UP000297053"/>
    </source>
</evidence>
<accession>A0A4D6KMC0</accession>
<feature type="transmembrane region" description="Helical" evidence="1">
    <location>
        <begin position="12"/>
        <end position="31"/>
    </location>
</feature>
<dbReference type="AlphaFoldDB" id="A0A4D6KMC0"/>
<reference evidence="2 3" key="2">
    <citation type="submission" date="2019-04" db="EMBL/GenBank/DDBJ databases">
        <authorList>
            <person name="Yang S."/>
            <person name="Wei W."/>
        </authorList>
    </citation>
    <scope>NUCLEOTIDE SEQUENCE [LARGE SCALE GENOMIC DNA]</scope>
    <source>
        <strain evidence="3">ZP60</strain>
        <plasmid evidence="2 3">unnamed1</plasmid>
    </source>
</reference>
<keyword evidence="2" id="KW-0614">Plasmid</keyword>
<evidence type="ECO:0000313" key="2">
    <source>
        <dbReference type="EMBL" id="QCD67221.1"/>
    </source>
</evidence>
<organism evidence="2 3">
    <name type="scientific">Halomicrobium mukohataei</name>
    <dbReference type="NCBI Taxonomy" id="57705"/>
    <lineage>
        <taxon>Archaea</taxon>
        <taxon>Methanobacteriati</taxon>
        <taxon>Methanobacteriota</taxon>
        <taxon>Stenosarchaea group</taxon>
        <taxon>Halobacteria</taxon>
        <taxon>Halobacteriales</taxon>
        <taxon>Haloarculaceae</taxon>
        <taxon>Halomicrobium</taxon>
    </lineage>
</organism>
<reference evidence="2 3" key="1">
    <citation type="submission" date="2019-04" db="EMBL/GenBank/DDBJ databases">
        <title>Complete genome sequence of Arthrobacter sp. ZXY-2 associated with effective atrazine degradation and salt adaptation.</title>
        <authorList>
            <person name="Zhao X."/>
        </authorList>
    </citation>
    <scope>NUCLEOTIDE SEQUENCE [LARGE SCALE GENOMIC DNA]</scope>
    <source>
        <strain evidence="3">ZP60</strain>
        <plasmid evidence="2 3">unnamed1</plasmid>
    </source>
</reference>
<keyword evidence="1" id="KW-0812">Transmembrane</keyword>
<proteinExistence type="predicted"/>
<keyword evidence="1" id="KW-1133">Transmembrane helix</keyword>
<dbReference type="Proteomes" id="UP000297053">
    <property type="component" value="Plasmid unnamed1"/>
</dbReference>
<dbReference type="EMBL" id="CP039376">
    <property type="protein sequence ID" value="QCD67221.1"/>
    <property type="molecule type" value="Genomic_DNA"/>
</dbReference>